<accession>A0A538TZI8</accession>
<gene>
    <name evidence="3" type="ORF">E6K80_13115</name>
</gene>
<comment type="caution">
    <text evidence="3">The sequence shown here is derived from an EMBL/GenBank/DDBJ whole genome shotgun (WGS) entry which is preliminary data.</text>
</comment>
<reference evidence="3 4" key="1">
    <citation type="journal article" date="2019" name="Nat. Microbiol.">
        <title>Mediterranean grassland soil C-N compound turnover is dependent on rainfall and depth, and is mediated by genomically divergent microorganisms.</title>
        <authorList>
            <person name="Diamond S."/>
            <person name="Andeer P.F."/>
            <person name="Li Z."/>
            <person name="Crits-Christoph A."/>
            <person name="Burstein D."/>
            <person name="Anantharaman K."/>
            <person name="Lane K.R."/>
            <person name="Thomas B.C."/>
            <person name="Pan C."/>
            <person name="Northen T.R."/>
            <person name="Banfield J.F."/>
        </authorList>
    </citation>
    <scope>NUCLEOTIDE SEQUENCE [LARGE SCALE GENOMIC DNA]</scope>
    <source>
        <strain evidence="3">WS_10</strain>
    </source>
</reference>
<feature type="domain" description="Bacterial repeat" evidence="2">
    <location>
        <begin position="39"/>
        <end position="114"/>
    </location>
</feature>
<sequence length="224" mass="22179">MSRRSITGLRRLMSVTALLLLSLAGTAPAQSREQYTLHVTMAGTGSGTISSPSGIQCGSTCFAKYARGTKVTLTATPDSGSTFQGWSGGLCSGSGDCTVMMFAGAVNVIATFNSASGRSGGASGRSGLQPIIDTLIVRKIEKGGAAGTVTSTPAGIDCGAACQATFPAGTTVTLRALAATGDFVGWSGGGCSGNANACTLTLDASSTIVTATFGAGRRLAIATE</sequence>
<feature type="chain" id="PRO_5021812996" description="Bacterial repeat domain-containing protein" evidence="1">
    <location>
        <begin position="30"/>
        <end position="224"/>
    </location>
</feature>
<evidence type="ECO:0000256" key="1">
    <source>
        <dbReference type="SAM" id="SignalP"/>
    </source>
</evidence>
<dbReference type="EMBL" id="VBPA01000351">
    <property type="protein sequence ID" value="TMQ69013.1"/>
    <property type="molecule type" value="Genomic_DNA"/>
</dbReference>
<name>A0A538TZI8_UNCEI</name>
<feature type="domain" description="Bacterial repeat" evidence="2">
    <location>
        <begin position="159"/>
        <end position="215"/>
    </location>
</feature>
<evidence type="ECO:0000313" key="4">
    <source>
        <dbReference type="Proteomes" id="UP000319836"/>
    </source>
</evidence>
<dbReference type="Pfam" id="PF18998">
    <property type="entry name" value="Flg_new_2"/>
    <property type="match status" value="2"/>
</dbReference>
<dbReference type="Proteomes" id="UP000319836">
    <property type="component" value="Unassembled WGS sequence"/>
</dbReference>
<keyword evidence="1" id="KW-0732">Signal</keyword>
<feature type="signal peptide" evidence="1">
    <location>
        <begin position="1"/>
        <end position="29"/>
    </location>
</feature>
<protein>
    <recommendedName>
        <fullName evidence="2">Bacterial repeat domain-containing protein</fullName>
    </recommendedName>
</protein>
<dbReference type="InterPro" id="IPR044060">
    <property type="entry name" value="Bacterial_rp_domain"/>
</dbReference>
<evidence type="ECO:0000313" key="3">
    <source>
        <dbReference type="EMBL" id="TMQ69013.1"/>
    </source>
</evidence>
<evidence type="ECO:0000259" key="2">
    <source>
        <dbReference type="Pfam" id="PF18998"/>
    </source>
</evidence>
<dbReference type="AlphaFoldDB" id="A0A538TZI8"/>
<proteinExistence type="predicted"/>
<organism evidence="3 4">
    <name type="scientific">Eiseniibacteriota bacterium</name>
    <dbReference type="NCBI Taxonomy" id="2212470"/>
    <lineage>
        <taxon>Bacteria</taxon>
        <taxon>Candidatus Eiseniibacteriota</taxon>
    </lineage>
</organism>